<dbReference type="SMART" id="SM00448">
    <property type="entry name" value="REC"/>
    <property type="match status" value="1"/>
</dbReference>
<keyword evidence="2" id="KW-0597">Phosphoprotein</keyword>
<dbReference type="InterPro" id="IPR011006">
    <property type="entry name" value="CheY-like_superfamily"/>
</dbReference>
<dbReference type="CDD" id="cd00383">
    <property type="entry name" value="trans_reg_C"/>
    <property type="match status" value="1"/>
</dbReference>
<dbReference type="SMART" id="SM00862">
    <property type="entry name" value="Trans_reg_C"/>
    <property type="match status" value="1"/>
</dbReference>
<gene>
    <name evidence="6" type="ORF">Q5H94_05965</name>
</gene>
<comment type="caution">
    <text evidence="6">The sequence shown here is derived from an EMBL/GenBank/DDBJ whole genome shotgun (WGS) entry which is preliminary data.</text>
</comment>
<proteinExistence type="predicted"/>
<dbReference type="SUPFAM" id="SSF52172">
    <property type="entry name" value="CheY-like"/>
    <property type="match status" value="1"/>
</dbReference>
<keyword evidence="7" id="KW-1185">Reference proteome</keyword>
<feature type="domain" description="OmpR/PhoB-type" evidence="5">
    <location>
        <begin position="125"/>
        <end position="223"/>
    </location>
</feature>
<dbReference type="Gene3D" id="1.10.10.10">
    <property type="entry name" value="Winged helix-like DNA-binding domain superfamily/Winged helix DNA-binding domain"/>
    <property type="match status" value="1"/>
</dbReference>
<dbReference type="RefSeq" id="WP_304560322.1">
    <property type="nucleotide sequence ID" value="NZ_JAUQSZ010000003.1"/>
</dbReference>
<dbReference type="InterPro" id="IPR001789">
    <property type="entry name" value="Sig_transdc_resp-reg_receiver"/>
</dbReference>
<dbReference type="PANTHER" id="PTHR48111:SF76">
    <property type="entry name" value="TWO-COMPONENT RESPONSE REGULATOR"/>
    <property type="match status" value="1"/>
</dbReference>
<evidence type="ECO:0000259" key="5">
    <source>
        <dbReference type="PROSITE" id="PS51755"/>
    </source>
</evidence>
<evidence type="ECO:0000259" key="4">
    <source>
        <dbReference type="PROSITE" id="PS50110"/>
    </source>
</evidence>
<reference evidence="6" key="1">
    <citation type="submission" date="2023-07" db="EMBL/GenBank/DDBJ databases">
        <authorList>
            <person name="Kim M.K."/>
        </authorList>
    </citation>
    <scope>NUCLEOTIDE SEQUENCE</scope>
    <source>
        <strain evidence="6">CA1-15</strain>
    </source>
</reference>
<dbReference type="PANTHER" id="PTHR48111">
    <property type="entry name" value="REGULATOR OF RPOS"/>
    <property type="match status" value="1"/>
</dbReference>
<evidence type="ECO:0000256" key="2">
    <source>
        <dbReference type="PROSITE-ProRule" id="PRU00169"/>
    </source>
</evidence>
<dbReference type="InterPro" id="IPR001867">
    <property type="entry name" value="OmpR/PhoB-type_DNA-bd"/>
</dbReference>
<dbReference type="PROSITE" id="PS51755">
    <property type="entry name" value="OMPR_PHOB"/>
    <property type="match status" value="1"/>
</dbReference>
<dbReference type="Pfam" id="PF00072">
    <property type="entry name" value="Response_reg"/>
    <property type="match status" value="1"/>
</dbReference>
<evidence type="ECO:0000313" key="6">
    <source>
        <dbReference type="EMBL" id="MDO7841863.1"/>
    </source>
</evidence>
<name>A0ABT8ZX50_9SPHN</name>
<feature type="domain" description="Response regulatory" evidence="4">
    <location>
        <begin position="2"/>
        <end position="116"/>
    </location>
</feature>
<dbReference type="EMBL" id="JAUQSZ010000003">
    <property type="protein sequence ID" value="MDO7841863.1"/>
    <property type="molecule type" value="Genomic_DNA"/>
</dbReference>
<dbReference type="Gene3D" id="6.10.250.690">
    <property type="match status" value="1"/>
</dbReference>
<feature type="modified residue" description="4-aspartylphosphate" evidence="2">
    <location>
        <position position="51"/>
    </location>
</feature>
<keyword evidence="1 3" id="KW-0238">DNA-binding</keyword>
<organism evidence="6 7">
    <name type="scientific">Sphingomonas immobilis</name>
    <dbReference type="NCBI Taxonomy" id="3063997"/>
    <lineage>
        <taxon>Bacteria</taxon>
        <taxon>Pseudomonadati</taxon>
        <taxon>Pseudomonadota</taxon>
        <taxon>Alphaproteobacteria</taxon>
        <taxon>Sphingomonadales</taxon>
        <taxon>Sphingomonadaceae</taxon>
        <taxon>Sphingomonas</taxon>
    </lineage>
</organism>
<accession>A0ABT8ZX50</accession>
<dbReference type="InterPro" id="IPR039420">
    <property type="entry name" value="WalR-like"/>
</dbReference>
<evidence type="ECO:0000313" key="7">
    <source>
        <dbReference type="Proteomes" id="UP001176468"/>
    </source>
</evidence>
<sequence>MRILLAEDDNGTALPVTRALTKLGHEVIRVTSGSDALSHGKNSDIDVVVLDRMLPGIDGIDVLRGWRAASIHTPVILLTALGGIADRVAGLDAGADDYLVKPFSVTELVARLSAIRRRWTLGRALTRFEAGDVVIDVLTRETRRAGSLVHLQPREFSLLEVLMRNAGSCVTRAMFLEVVWGFHFDPRTNLVETHLSRLRTKLKAVAPGDPIETVRGAGYRMRVHE</sequence>
<dbReference type="PROSITE" id="PS50110">
    <property type="entry name" value="RESPONSE_REGULATORY"/>
    <property type="match status" value="1"/>
</dbReference>
<evidence type="ECO:0000256" key="1">
    <source>
        <dbReference type="ARBA" id="ARBA00023125"/>
    </source>
</evidence>
<dbReference type="Gene3D" id="3.40.50.2300">
    <property type="match status" value="1"/>
</dbReference>
<protein>
    <submittedName>
        <fullName evidence="6">Response regulator transcription factor</fullName>
    </submittedName>
</protein>
<dbReference type="InterPro" id="IPR036388">
    <property type="entry name" value="WH-like_DNA-bd_sf"/>
</dbReference>
<dbReference type="Proteomes" id="UP001176468">
    <property type="component" value="Unassembled WGS sequence"/>
</dbReference>
<feature type="DNA-binding region" description="OmpR/PhoB-type" evidence="3">
    <location>
        <begin position="125"/>
        <end position="223"/>
    </location>
</feature>
<evidence type="ECO:0000256" key="3">
    <source>
        <dbReference type="PROSITE-ProRule" id="PRU01091"/>
    </source>
</evidence>
<dbReference type="Pfam" id="PF00486">
    <property type="entry name" value="Trans_reg_C"/>
    <property type="match status" value="1"/>
</dbReference>